<feature type="compositionally biased region" description="Basic residues" evidence="1">
    <location>
        <begin position="1"/>
        <end position="12"/>
    </location>
</feature>
<feature type="region of interest" description="Disordered" evidence="1">
    <location>
        <begin position="1"/>
        <end position="113"/>
    </location>
</feature>
<name>A0A9W7CTX0_9STRA</name>
<evidence type="ECO:0000256" key="1">
    <source>
        <dbReference type="SAM" id="MobiDB-lite"/>
    </source>
</evidence>
<dbReference type="Proteomes" id="UP001165121">
    <property type="component" value="Unassembled WGS sequence"/>
</dbReference>
<keyword evidence="3" id="KW-1185">Reference proteome</keyword>
<evidence type="ECO:0000313" key="3">
    <source>
        <dbReference type="Proteomes" id="UP001165121"/>
    </source>
</evidence>
<dbReference type="EMBL" id="BSXT01001427">
    <property type="protein sequence ID" value="GMF42339.1"/>
    <property type="molecule type" value="Genomic_DNA"/>
</dbReference>
<dbReference type="OrthoDB" id="146963at2759"/>
<gene>
    <name evidence="2" type="ORF">Pfra01_001380400</name>
</gene>
<reference evidence="2" key="1">
    <citation type="submission" date="2023-04" db="EMBL/GenBank/DDBJ databases">
        <title>Phytophthora fragariaefolia NBRC 109709.</title>
        <authorList>
            <person name="Ichikawa N."/>
            <person name="Sato H."/>
            <person name="Tonouchi N."/>
        </authorList>
    </citation>
    <scope>NUCLEOTIDE SEQUENCE</scope>
    <source>
        <strain evidence="2">NBRC 109709</strain>
    </source>
</reference>
<proteinExistence type="predicted"/>
<organism evidence="2 3">
    <name type="scientific">Phytophthora fragariaefolia</name>
    <dbReference type="NCBI Taxonomy" id="1490495"/>
    <lineage>
        <taxon>Eukaryota</taxon>
        <taxon>Sar</taxon>
        <taxon>Stramenopiles</taxon>
        <taxon>Oomycota</taxon>
        <taxon>Peronosporomycetes</taxon>
        <taxon>Peronosporales</taxon>
        <taxon>Peronosporaceae</taxon>
        <taxon>Phytophthora</taxon>
    </lineage>
</organism>
<feature type="compositionally biased region" description="Low complexity" evidence="1">
    <location>
        <begin position="18"/>
        <end position="47"/>
    </location>
</feature>
<evidence type="ECO:0000313" key="2">
    <source>
        <dbReference type="EMBL" id="GMF42339.1"/>
    </source>
</evidence>
<sequence length="161" mass="15904">MAFHPKIQHRSPSRPLLAGAAEASAPSFSSAASTGVASGGASETSSTQPYAALSPTLGTAPCSAADAPEVASGVDSADSKPQGSVSSSGGSGNGTCSAADATEASSVSPGAARFSSVRWEDIEDIVAAGTDRTVQQVQGSTQSQFLALARLVADLKLRPPL</sequence>
<protein>
    <submittedName>
        <fullName evidence="2">Unnamed protein product</fullName>
    </submittedName>
</protein>
<accession>A0A9W7CTX0</accession>
<dbReference type="AlphaFoldDB" id="A0A9W7CTX0"/>
<comment type="caution">
    <text evidence="2">The sequence shown here is derived from an EMBL/GenBank/DDBJ whole genome shotgun (WGS) entry which is preliminary data.</text>
</comment>